<organism evidence="7">
    <name type="scientific">Zooxanthella nutricula</name>
    <dbReference type="NCBI Taxonomy" id="1333877"/>
    <lineage>
        <taxon>Eukaryota</taxon>
        <taxon>Sar</taxon>
        <taxon>Alveolata</taxon>
        <taxon>Dinophyceae</taxon>
        <taxon>Peridiniales</taxon>
        <taxon>Peridiniales incertae sedis</taxon>
        <taxon>Zooxanthella</taxon>
    </lineage>
</organism>
<feature type="chain" id="PRO_5030160599" description="Apple domain-containing protein" evidence="5">
    <location>
        <begin position="24"/>
        <end position="685"/>
    </location>
</feature>
<dbReference type="Pfam" id="PF00024">
    <property type="entry name" value="PAN_1"/>
    <property type="match status" value="2"/>
</dbReference>
<feature type="transmembrane region" description="Helical" evidence="4">
    <location>
        <begin position="593"/>
        <end position="614"/>
    </location>
</feature>
<dbReference type="GO" id="GO:0006508">
    <property type="term" value="P:proteolysis"/>
    <property type="evidence" value="ECO:0007669"/>
    <property type="project" value="InterPro"/>
</dbReference>
<name>A0A6U9ANQ9_9DINO</name>
<dbReference type="InterPro" id="IPR003609">
    <property type="entry name" value="Pan_app"/>
</dbReference>
<keyword evidence="4" id="KW-1133">Transmembrane helix</keyword>
<dbReference type="InterPro" id="IPR000177">
    <property type="entry name" value="Apple"/>
</dbReference>
<dbReference type="AlphaFoldDB" id="A0A6U9ANQ9"/>
<keyword evidence="1" id="KW-0677">Repeat</keyword>
<keyword evidence="2" id="KW-1015">Disulfide bond</keyword>
<dbReference type="SUPFAM" id="SSF57414">
    <property type="entry name" value="Hairpin loop containing domain-like"/>
    <property type="match status" value="2"/>
</dbReference>
<dbReference type="Gene3D" id="3.50.4.10">
    <property type="entry name" value="Hepatocyte Growth Factor"/>
    <property type="match status" value="2"/>
</dbReference>
<dbReference type="PROSITE" id="PS50948">
    <property type="entry name" value="PAN"/>
    <property type="match status" value="1"/>
</dbReference>
<evidence type="ECO:0000256" key="4">
    <source>
        <dbReference type="SAM" id="Phobius"/>
    </source>
</evidence>
<dbReference type="GO" id="GO:0005576">
    <property type="term" value="C:extracellular region"/>
    <property type="evidence" value="ECO:0007669"/>
    <property type="project" value="InterPro"/>
</dbReference>
<evidence type="ECO:0000256" key="5">
    <source>
        <dbReference type="SAM" id="SignalP"/>
    </source>
</evidence>
<keyword evidence="4" id="KW-0472">Membrane</keyword>
<dbReference type="Pfam" id="PF14295">
    <property type="entry name" value="PAN_4"/>
    <property type="match status" value="1"/>
</dbReference>
<feature type="region of interest" description="Disordered" evidence="3">
    <location>
        <begin position="619"/>
        <end position="648"/>
    </location>
</feature>
<protein>
    <recommendedName>
        <fullName evidence="6">Apple domain-containing protein</fullName>
    </recommendedName>
</protein>
<evidence type="ECO:0000256" key="3">
    <source>
        <dbReference type="SAM" id="MobiDB-lite"/>
    </source>
</evidence>
<evidence type="ECO:0000313" key="7">
    <source>
        <dbReference type="EMBL" id="CAD9511638.1"/>
    </source>
</evidence>
<feature type="signal peptide" evidence="5">
    <location>
        <begin position="1"/>
        <end position="23"/>
    </location>
</feature>
<reference evidence="7" key="1">
    <citation type="submission" date="2021-01" db="EMBL/GenBank/DDBJ databases">
        <authorList>
            <person name="Corre E."/>
            <person name="Pelletier E."/>
            <person name="Niang G."/>
            <person name="Scheremetjew M."/>
            <person name="Finn R."/>
            <person name="Kale V."/>
            <person name="Holt S."/>
            <person name="Cochrane G."/>
            <person name="Meng A."/>
            <person name="Brown T."/>
            <person name="Cohen L."/>
        </authorList>
    </citation>
    <scope>NUCLEOTIDE SEQUENCE</scope>
    <source>
        <strain evidence="7">RCC3387</strain>
    </source>
</reference>
<gene>
    <name evidence="7" type="ORF">BRAN1462_LOCUS7026</name>
</gene>
<keyword evidence="4" id="KW-0812">Transmembrane</keyword>
<evidence type="ECO:0000259" key="6">
    <source>
        <dbReference type="PROSITE" id="PS50948"/>
    </source>
</evidence>
<evidence type="ECO:0000256" key="1">
    <source>
        <dbReference type="ARBA" id="ARBA00022737"/>
    </source>
</evidence>
<keyword evidence="5" id="KW-0732">Signal</keyword>
<accession>A0A6U9ANQ9</accession>
<feature type="domain" description="Apple" evidence="6">
    <location>
        <begin position="33"/>
        <end position="103"/>
    </location>
</feature>
<evidence type="ECO:0000256" key="2">
    <source>
        <dbReference type="ARBA" id="ARBA00023157"/>
    </source>
</evidence>
<proteinExistence type="predicted"/>
<sequence>MTLLAAARPRILVALAAVCGVLASPNASTAKECFFMDTQYLPAIPAGEVRAPSTDMCQSFCRGRDDCSMFTYWADSEKCLLAGASASPSTQGAVGAVAGFAECQDARLHLQEVCANTVPQNGFPGLTAKSSNAAWTSGRQPKKLECWPMDGVGNYKPCHTVKTLEDTFLGWPGKCKGLFKQEGITGVKDCSDSCEKSPTCPGWQVGDHDWCYHGLGHDCFVRPDFSPVAAQRLQHGQIRPLFDLTGWQVVGLTRQFVDTAEYFQDHQDAIAACKKMCYSEIQCQYWQYSPKFGCWIEDPWRPFAPPSPLTLDWAFRSTPFALDCIAGEMIMHFCPAGETEATTEVTCARRDIVYRPAATGWSDQRMVTTTVDCQKMCASNPQCAHFSYFRKGMCRLVDASAAASPVGEHAVASGPPSCLTTTTLPPTTTARVSQSTSLLVQGPPAQDGETLEYMLQMNFLIRNLDYTLLSNSYRRHFRRKYAEVIAKHLDIDLVKVMETPTGAFGRVELLAKEPHSMQIIACVLNEPALNRDLSAYEEVAQSKPMRHALGEVTRKSVTYGNAACVGQMLAESMPSAVLTRTVKAPEPTGWTRWWPFVLLLLLVCLAVAVISGALDMSGKGRGGALSGQDTDGSYSDGEFDPRSLNLGGAAPGGARGPLRYAQDHMRALSTAVKDRVPHRRGEFTV</sequence>
<dbReference type="EMBL" id="HBGW01011119">
    <property type="protein sequence ID" value="CAD9511638.1"/>
    <property type="molecule type" value="Transcribed_RNA"/>
</dbReference>
<dbReference type="SMART" id="SM00223">
    <property type="entry name" value="APPLE"/>
    <property type="match status" value="2"/>
</dbReference>